<accession>A0AAJ7E2U9</accession>
<evidence type="ECO:0000256" key="1">
    <source>
        <dbReference type="ARBA" id="ARBA00004167"/>
    </source>
</evidence>
<dbReference type="PANTHER" id="PTHR12471:SF7">
    <property type="entry name" value="V-TYPE PROTON ATPASE SUBUNIT S1"/>
    <property type="match status" value="1"/>
</dbReference>
<evidence type="ECO:0000256" key="6">
    <source>
        <dbReference type="SAM" id="Phobius"/>
    </source>
</evidence>
<keyword evidence="9" id="KW-1185">Reference proteome</keyword>
<gene>
    <name evidence="10" type="primary">LOC105368498</name>
</gene>
<dbReference type="GeneID" id="105368498"/>
<dbReference type="Pfam" id="PF05827">
    <property type="entry name" value="VAS1_LD"/>
    <property type="match status" value="1"/>
</dbReference>
<comment type="similarity">
    <text evidence="2">Belongs to the vacuolar ATPase subunit S1 family.</text>
</comment>
<keyword evidence="5 6" id="KW-0472">Membrane</keyword>
<organism evidence="9 10">
    <name type="scientific">Ceratosolen solmsi marchali</name>
    <dbReference type="NCBI Taxonomy" id="326594"/>
    <lineage>
        <taxon>Eukaryota</taxon>
        <taxon>Metazoa</taxon>
        <taxon>Ecdysozoa</taxon>
        <taxon>Arthropoda</taxon>
        <taxon>Hexapoda</taxon>
        <taxon>Insecta</taxon>
        <taxon>Pterygota</taxon>
        <taxon>Neoptera</taxon>
        <taxon>Endopterygota</taxon>
        <taxon>Hymenoptera</taxon>
        <taxon>Apocrita</taxon>
        <taxon>Proctotrupomorpha</taxon>
        <taxon>Chalcidoidea</taxon>
        <taxon>Agaonidae</taxon>
        <taxon>Agaoninae</taxon>
        <taxon>Ceratosolen</taxon>
    </lineage>
</organism>
<dbReference type="Pfam" id="PF20520">
    <property type="entry name" value="Ac45-VOA1_TM"/>
    <property type="match status" value="1"/>
</dbReference>
<dbReference type="InterPro" id="IPR008388">
    <property type="entry name" value="Ac45_acc_su"/>
</dbReference>
<dbReference type="GO" id="GO:0033176">
    <property type="term" value="C:proton-transporting V-type ATPase complex"/>
    <property type="evidence" value="ECO:0007669"/>
    <property type="project" value="TreeGrafter"/>
</dbReference>
<feature type="domain" description="V-type proton ATPase subunit S1 luminal" evidence="7">
    <location>
        <begin position="164"/>
        <end position="291"/>
    </location>
</feature>
<evidence type="ECO:0000256" key="4">
    <source>
        <dbReference type="ARBA" id="ARBA00022989"/>
    </source>
</evidence>
<dbReference type="InterPro" id="IPR046756">
    <property type="entry name" value="VAS1/VOA1_TM"/>
</dbReference>
<dbReference type="RefSeq" id="XP_011505812.1">
    <property type="nucleotide sequence ID" value="XM_011507510.1"/>
</dbReference>
<comment type="subcellular location">
    <subcellularLocation>
        <location evidence="1">Membrane</location>
        <topology evidence="1">Single-pass membrane protein</topology>
    </subcellularLocation>
</comment>
<evidence type="ECO:0000256" key="3">
    <source>
        <dbReference type="ARBA" id="ARBA00022692"/>
    </source>
</evidence>
<reference evidence="10" key="1">
    <citation type="submission" date="2025-08" db="UniProtKB">
        <authorList>
            <consortium name="RefSeq"/>
        </authorList>
    </citation>
    <scope>IDENTIFICATION</scope>
</reference>
<evidence type="ECO:0000256" key="5">
    <source>
        <dbReference type="ARBA" id="ARBA00023136"/>
    </source>
</evidence>
<dbReference type="GO" id="GO:0030641">
    <property type="term" value="P:regulation of cellular pH"/>
    <property type="evidence" value="ECO:0007669"/>
    <property type="project" value="TreeGrafter"/>
</dbReference>
<evidence type="ECO:0000256" key="2">
    <source>
        <dbReference type="ARBA" id="ARBA00009037"/>
    </source>
</evidence>
<proteinExistence type="inferred from homology"/>
<evidence type="ECO:0000313" key="9">
    <source>
        <dbReference type="Proteomes" id="UP000695007"/>
    </source>
</evidence>
<protein>
    <submittedName>
        <fullName evidence="10">Uncharacterized protein LOC105368498</fullName>
    </submittedName>
</protein>
<keyword evidence="3 6" id="KW-0812">Transmembrane</keyword>
<name>A0AAJ7E2U9_9HYME</name>
<evidence type="ECO:0000259" key="8">
    <source>
        <dbReference type="Pfam" id="PF20520"/>
    </source>
</evidence>
<dbReference type="AlphaFoldDB" id="A0AAJ7E2U9"/>
<dbReference type="Proteomes" id="UP000695007">
    <property type="component" value="Unplaced"/>
</dbReference>
<dbReference type="InterPro" id="IPR046755">
    <property type="entry name" value="VAS1_LD"/>
</dbReference>
<dbReference type="KEGG" id="csol:105368498"/>
<evidence type="ECO:0000259" key="7">
    <source>
        <dbReference type="Pfam" id="PF05827"/>
    </source>
</evidence>
<sequence>MLWSGTSSSSLINPLHKTSRPEFEGILAERLGKGGQPPIIVFVKDNFCVEDIKYHQQSLQLNNAGSLTYLTSVESALSVFENLSSYNITTEDNLESVAEGQLALIQLNDLNAIPEIYNIVRESSPNLVVALTGKSCSYGTLERIKRASDNSNNTTNFIVNTEDILFYAQKNPMIKFNKEDYVQLDYPTYIISQKDNKHYNLTMVFKGVSPNNPQKISLKAQFNITNGYFRFLGFQYEPNGNNIKYYLKSTSDIYFPFNFSYHCSKESIFSYKNKETKEEIALKLVNLQVQMDVKKFGDVYDCIGFMSIPIWTGIFVTSILAIIMIWGLTMIMDIRTMDRFDDPKGKTITISAQE</sequence>
<dbReference type="PANTHER" id="PTHR12471">
    <property type="entry name" value="VACUOLAR ATP SYNTHASE SUBUNIT S1"/>
    <property type="match status" value="1"/>
</dbReference>
<keyword evidence="4 6" id="KW-1133">Transmembrane helix</keyword>
<evidence type="ECO:0000313" key="10">
    <source>
        <dbReference type="RefSeq" id="XP_011505812.1"/>
    </source>
</evidence>
<feature type="domain" description="V-type proton ATPase subunit S1/VOA1 transmembrane" evidence="8">
    <location>
        <begin position="304"/>
        <end position="342"/>
    </location>
</feature>
<dbReference type="GO" id="GO:0001671">
    <property type="term" value="F:ATPase activator activity"/>
    <property type="evidence" value="ECO:0007669"/>
    <property type="project" value="TreeGrafter"/>
</dbReference>
<feature type="transmembrane region" description="Helical" evidence="6">
    <location>
        <begin position="310"/>
        <end position="331"/>
    </location>
</feature>